<feature type="compositionally biased region" description="Polar residues" evidence="1">
    <location>
        <begin position="84"/>
        <end position="101"/>
    </location>
</feature>
<proteinExistence type="predicted"/>
<dbReference type="RefSeq" id="XP_007730424.1">
    <property type="nucleotide sequence ID" value="XM_007732234.1"/>
</dbReference>
<organism evidence="3 4">
    <name type="scientific">Capronia epimyces CBS 606.96</name>
    <dbReference type="NCBI Taxonomy" id="1182542"/>
    <lineage>
        <taxon>Eukaryota</taxon>
        <taxon>Fungi</taxon>
        <taxon>Dikarya</taxon>
        <taxon>Ascomycota</taxon>
        <taxon>Pezizomycotina</taxon>
        <taxon>Eurotiomycetes</taxon>
        <taxon>Chaetothyriomycetidae</taxon>
        <taxon>Chaetothyriales</taxon>
        <taxon>Herpotrichiellaceae</taxon>
        <taxon>Capronia</taxon>
    </lineage>
</organism>
<dbReference type="OrthoDB" id="4121240at2759"/>
<evidence type="ECO:0000256" key="2">
    <source>
        <dbReference type="SAM" id="Phobius"/>
    </source>
</evidence>
<gene>
    <name evidence="3" type="ORF">A1O3_02091</name>
</gene>
<reference evidence="3 4" key="1">
    <citation type="submission" date="2013-03" db="EMBL/GenBank/DDBJ databases">
        <title>The Genome Sequence of Capronia epimyces CBS 606.96.</title>
        <authorList>
            <consortium name="The Broad Institute Genomics Platform"/>
            <person name="Cuomo C."/>
            <person name="de Hoog S."/>
            <person name="Gorbushina A."/>
            <person name="Walker B."/>
            <person name="Young S.K."/>
            <person name="Zeng Q."/>
            <person name="Gargeya S."/>
            <person name="Fitzgerald M."/>
            <person name="Haas B."/>
            <person name="Abouelleil A."/>
            <person name="Allen A.W."/>
            <person name="Alvarado L."/>
            <person name="Arachchi H.M."/>
            <person name="Berlin A.M."/>
            <person name="Chapman S.B."/>
            <person name="Gainer-Dewar J."/>
            <person name="Goldberg J."/>
            <person name="Griggs A."/>
            <person name="Gujja S."/>
            <person name="Hansen M."/>
            <person name="Howarth C."/>
            <person name="Imamovic A."/>
            <person name="Ireland A."/>
            <person name="Larimer J."/>
            <person name="McCowan C."/>
            <person name="Murphy C."/>
            <person name="Pearson M."/>
            <person name="Poon T.W."/>
            <person name="Priest M."/>
            <person name="Roberts A."/>
            <person name="Saif S."/>
            <person name="Shea T."/>
            <person name="Sisk P."/>
            <person name="Sykes S."/>
            <person name="Wortman J."/>
            <person name="Nusbaum C."/>
            <person name="Birren B."/>
        </authorList>
    </citation>
    <scope>NUCLEOTIDE SEQUENCE [LARGE SCALE GENOMIC DNA]</scope>
    <source>
        <strain evidence="3 4">CBS 606.96</strain>
    </source>
</reference>
<sequence>MTPSHLLSRQFGGPPNDRGFTDAHRGFSTAAIVGIVLTAVFIALGISIVVFIYLRSRRRNVASHSNANPNILLQSQALFKNGQSQALSKNGQSASSTSASYTPLPGKSNAYGGSDGYQATPDQNHSLLGHAAAPAITVTWDTDHDHDHENAGIGSTQDGFGFGYPDATAAILRPIQRPPSIASLADIDTAPPPRYEEAAGLSSVRRPRASSESTGHGQGLDLLNRPFGVGVGVEQHQQRGRGGRASVARERSANESGSGNQSPRERSASESGNGNGNQSAADINRSVNADRRRSVSRFREVGMVDLDLDLAAKM</sequence>
<evidence type="ECO:0000313" key="4">
    <source>
        <dbReference type="Proteomes" id="UP000019478"/>
    </source>
</evidence>
<evidence type="ECO:0000313" key="3">
    <source>
        <dbReference type="EMBL" id="EXJ89027.1"/>
    </source>
</evidence>
<feature type="transmembrane region" description="Helical" evidence="2">
    <location>
        <begin position="30"/>
        <end position="54"/>
    </location>
</feature>
<keyword evidence="2" id="KW-0472">Membrane</keyword>
<feature type="region of interest" description="Disordered" evidence="1">
    <location>
        <begin position="84"/>
        <end position="125"/>
    </location>
</feature>
<dbReference type="EMBL" id="AMGY01000002">
    <property type="protein sequence ID" value="EXJ89027.1"/>
    <property type="molecule type" value="Genomic_DNA"/>
</dbReference>
<name>W9Y858_9EURO</name>
<feature type="compositionally biased region" description="Polar residues" evidence="1">
    <location>
        <begin position="269"/>
        <end position="287"/>
    </location>
</feature>
<dbReference type="HOGENOM" id="CLU_1102683_0_0_1"/>
<feature type="region of interest" description="Disordered" evidence="1">
    <location>
        <begin position="183"/>
        <end position="293"/>
    </location>
</feature>
<protein>
    <submittedName>
        <fullName evidence="3">Uncharacterized protein</fullName>
    </submittedName>
</protein>
<dbReference type="eggNOG" id="ENOG502T5IV">
    <property type="taxonomic scope" value="Eukaryota"/>
</dbReference>
<comment type="caution">
    <text evidence="3">The sequence shown here is derived from an EMBL/GenBank/DDBJ whole genome shotgun (WGS) entry which is preliminary data.</text>
</comment>
<dbReference type="GeneID" id="19166224"/>
<keyword evidence="4" id="KW-1185">Reference proteome</keyword>
<evidence type="ECO:0000256" key="1">
    <source>
        <dbReference type="SAM" id="MobiDB-lite"/>
    </source>
</evidence>
<dbReference type="Proteomes" id="UP000019478">
    <property type="component" value="Unassembled WGS sequence"/>
</dbReference>
<keyword evidence="2" id="KW-1133">Transmembrane helix</keyword>
<keyword evidence="2" id="KW-0812">Transmembrane</keyword>
<dbReference type="AlphaFoldDB" id="W9Y858"/>
<accession>W9Y858</accession>